<dbReference type="PROSITE" id="PS51318">
    <property type="entry name" value="TAT"/>
    <property type="match status" value="1"/>
</dbReference>
<evidence type="ECO:0000313" key="5">
    <source>
        <dbReference type="Proteomes" id="UP001609176"/>
    </source>
</evidence>
<evidence type="ECO:0000313" key="3">
    <source>
        <dbReference type="EMBL" id="MFH5232653.1"/>
    </source>
</evidence>
<keyword evidence="2" id="KW-0472">Membrane</keyword>
<dbReference type="Gene3D" id="2.60.270.50">
    <property type="match status" value="1"/>
</dbReference>
<accession>A0ABW7KCB6</accession>
<evidence type="ECO:0000256" key="1">
    <source>
        <dbReference type="SAM" id="MobiDB-lite"/>
    </source>
</evidence>
<keyword evidence="2" id="KW-1133">Transmembrane helix</keyword>
<evidence type="ECO:0000313" key="6">
    <source>
        <dbReference type="Proteomes" id="UP001609219"/>
    </source>
</evidence>
<protein>
    <submittedName>
        <fullName evidence="3">Uncharacterized protein</fullName>
    </submittedName>
</protein>
<feature type="region of interest" description="Disordered" evidence="1">
    <location>
        <begin position="1"/>
        <end position="34"/>
    </location>
</feature>
<organism evidence="3 6">
    <name type="scientific">Antrihabitans spumae</name>
    <dbReference type="NCBI Taxonomy" id="3373370"/>
    <lineage>
        <taxon>Bacteria</taxon>
        <taxon>Bacillati</taxon>
        <taxon>Actinomycetota</taxon>
        <taxon>Actinomycetes</taxon>
        <taxon>Mycobacteriales</taxon>
        <taxon>Nocardiaceae</taxon>
        <taxon>Antrihabitans</taxon>
    </lineage>
</organism>
<keyword evidence="6" id="KW-1185">Reference proteome</keyword>
<comment type="caution">
    <text evidence="3">The sequence shown here is derived from an EMBL/GenBank/DDBJ whole genome shotgun (WGS) entry which is preliminary data.</text>
</comment>
<proteinExistence type="predicted"/>
<dbReference type="RefSeq" id="WP_395125378.1">
    <property type="nucleotide sequence ID" value="NZ_JBIMSN010000155.1"/>
</dbReference>
<dbReference type="EMBL" id="JBIMSN010000155">
    <property type="protein sequence ID" value="MFH5232653.1"/>
    <property type="molecule type" value="Genomic_DNA"/>
</dbReference>
<dbReference type="InterPro" id="IPR006311">
    <property type="entry name" value="TAT_signal"/>
</dbReference>
<sequence length="186" mass="19341">MTNTTETQTTGTETTTTTDTQTTTTTDTQTTTTTRRRFTRFAAVPLAGLAALGIAFGATGIASAGTMPSTGPTIAMTIHNTTGQDMILQGSDNPYGEWIHGPNAVLAPGASEIVTATNNDPRGIGVDVTYSLPGDAQAVFAANNYSNDTNTSGTRMTGRDGHFYSVHSTVDTGFPTMNAGYSIVMN</sequence>
<evidence type="ECO:0000256" key="2">
    <source>
        <dbReference type="SAM" id="Phobius"/>
    </source>
</evidence>
<dbReference type="Proteomes" id="UP001609176">
    <property type="component" value="Unassembled WGS sequence"/>
</dbReference>
<dbReference type="Proteomes" id="UP001609219">
    <property type="component" value="Unassembled WGS sequence"/>
</dbReference>
<reference evidence="5 6" key="1">
    <citation type="submission" date="2024-10" db="EMBL/GenBank/DDBJ databases">
        <authorList>
            <person name="Riesco R."/>
        </authorList>
    </citation>
    <scope>NUCLEOTIDE SEQUENCE [LARGE SCALE GENOMIC DNA]</scope>
    <source>
        <strain evidence="4 5">NCIMB 15448</strain>
        <strain evidence="3 6">NCIMB 15450</strain>
    </source>
</reference>
<keyword evidence="2" id="KW-0812">Transmembrane</keyword>
<evidence type="ECO:0000313" key="4">
    <source>
        <dbReference type="EMBL" id="MFH5243953.1"/>
    </source>
</evidence>
<gene>
    <name evidence="4" type="ORF">ACHIPV_19030</name>
    <name evidence="3" type="ORF">ACHIRB_29405</name>
</gene>
<name>A0ABW7KCB6_9NOCA</name>
<dbReference type="EMBL" id="JBIMSP010000033">
    <property type="protein sequence ID" value="MFH5243953.1"/>
    <property type="molecule type" value="Genomic_DNA"/>
</dbReference>
<feature type="transmembrane region" description="Helical" evidence="2">
    <location>
        <begin position="41"/>
        <end position="62"/>
    </location>
</feature>
<feature type="compositionally biased region" description="Low complexity" evidence="1">
    <location>
        <begin position="1"/>
        <end position="33"/>
    </location>
</feature>